<protein>
    <submittedName>
        <fullName evidence="2">Uncharacterized protein</fullName>
    </submittedName>
</protein>
<evidence type="ECO:0000313" key="2">
    <source>
        <dbReference type="EMBL" id="QJA91679.1"/>
    </source>
</evidence>
<feature type="transmembrane region" description="Helical" evidence="1">
    <location>
        <begin position="37"/>
        <end position="58"/>
    </location>
</feature>
<keyword evidence="1" id="KW-0472">Membrane</keyword>
<feature type="transmembrane region" description="Helical" evidence="1">
    <location>
        <begin position="7"/>
        <end position="25"/>
    </location>
</feature>
<proteinExistence type="predicted"/>
<evidence type="ECO:0000256" key="1">
    <source>
        <dbReference type="SAM" id="Phobius"/>
    </source>
</evidence>
<accession>A0A6M3LBE5</accession>
<sequence length="71" mass="8070">MNAVRCLFYAFIGVTVGLWAAGFWWNPQYEYLMGAQITVTVPLLLFLVGLFEGVLLLCRAVRMAWKGEILK</sequence>
<dbReference type="EMBL" id="MT143005">
    <property type="protein sequence ID" value="QJA91679.1"/>
    <property type="molecule type" value="Genomic_DNA"/>
</dbReference>
<reference evidence="2" key="1">
    <citation type="submission" date="2020-03" db="EMBL/GenBank/DDBJ databases">
        <title>The deep terrestrial virosphere.</title>
        <authorList>
            <person name="Holmfeldt K."/>
            <person name="Nilsson E."/>
            <person name="Simone D."/>
            <person name="Lopez-Fernandez M."/>
            <person name="Wu X."/>
            <person name="de Brujin I."/>
            <person name="Lundin D."/>
            <person name="Andersson A."/>
            <person name="Bertilsson S."/>
            <person name="Dopson M."/>
        </authorList>
    </citation>
    <scope>NUCLEOTIDE SEQUENCE</scope>
    <source>
        <strain evidence="2">MM415B03290</strain>
    </source>
</reference>
<organism evidence="2">
    <name type="scientific">viral metagenome</name>
    <dbReference type="NCBI Taxonomy" id="1070528"/>
    <lineage>
        <taxon>unclassified sequences</taxon>
        <taxon>metagenomes</taxon>
        <taxon>organismal metagenomes</taxon>
    </lineage>
</organism>
<dbReference type="AlphaFoldDB" id="A0A6M3LBE5"/>
<gene>
    <name evidence="2" type="ORF">MM415B03290_0005</name>
</gene>
<keyword evidence="1" id="KW-0812">Transmembrane</keyword>
<keyword evidence="1" id="KW-1133">Transmembrane helix</keyword>
<name>A0A6M3LBE5_9ZZZZ</name>